<protein>
    <recommendedName>
        <fullName evidence="4">Secreted protein</fullName>
    </recommendedName>
</protein>
<reference evidence="2 3" key="1">
    <citation type="submission" date="2016-07" db="EMBL/GenBank/DDBJ databases">
        <title>Multiple horizontal gene transfer events from other fungi enriched the ability of initially mycotrophic Trichoderma (Ascomycota) to feed on dead plant biomass.</title>
        <authorList>
            <consortium name="DOE Joint Genome Institute"/>
            <person name="Aerts A."/>
            <person name="Atanasova L."/>
            <person name="Chenthamara K."/>
            <person name="Zhang J."/>
            <person name="Grujic M."/>
            <person name="Henrissat B."/>
            <person name="Kuo A."/>
            <person name="Salamov A."/>
            <person name="Lipzen A."/>
            <person name="Labutti K."/>
            <person name="Barry K."/>
            <person name="Miao Y."/>
            <person name="Rahimi M.J."/>
            <person name="Shen Q."/>
            <person name="Grigoriev I.V."/>
            <person name="Kubicek C.P."/>
            <person name="Druzhinina I.S."/>
        </authorList>
    </citation>
    <scope>NUCLEOTIDE SEQUENCE [LARGE SCALE GENOMIC DNA]</scope>
    <source>
        <strain evidence="2 3">ATCC 18648</strain>
    </source>
</reference>
<evidence type="ECO:0008006" key="4">
    <source>
        <dbReference type="Google" id="ProtNLM"/>
    </source>
</evidence>
<evidence type="ECO:0000313" key="3">
    <source>
        <dbReference type="Proteomes" id="UP000240760"/>
    </source>
</evidence>
<name>A0A2T4CBZ6_TRILO</name>
<dbReference type="EMBL" id="KZ679128">
    <property type="protein sequence ID" value="PTB79101.1"/>
    <property type="molecule type" value="Genomic_DNA"/>
</dbReference>
<gene>
    <name evidence="2" type="ORF">M440DRAFT_1398368</name>
</gene>
<evidence type="ECO:0000256" key="1">
    <source>
        <dbReference type="SAM" id="SignalP"/>
    </source>
</evidence>
<sequence>MAFVCGCAPAASLLIVADASLFLHRGQPARKGTVPRGLPGVWHLISHREGALGFDFDFYTCESSSRMIPVWPWCAGKRSPRNLRVRCLYKPRE</sequence>
<feature type="signal peptide" evidence="1">
    <location>
        <begin position="1"/>
        <end position="19"/>
    </location>
</feature>
<feature type="chain" id="PRO_5015625728" description="Secreted protein" evidence="1">
    <location>
        <begin position="20"/>
        <end position="93"/>
    </location>
</feature>
<dbReference type="AlphaFoldDB" id="A0A2T4CBZ6"/>
<organism evidence="2 3">
    <name type="scientific">Trichoderma longibrachiatum ATCC 18648</name>
    <dbReference type="NCBI Taxonomy" id="983965"/>
    <lineage>
        <taxon>Eukaryota</taxon>
        <taxon>Fungi</taxon>
        <taxon>Dikarya</taxon>
        <taxon>Ascomycota</taxon>
        <taxon>Pezizomycotina</taxon>
        <taxon>Sordariomycetes</taxon>
        <taxon>Hypocreomycetidae</taxon>
        <taxon>Hypocreales</taxon>
        <taxon>Hypocreaceae</taxon>
        <taxon>Trichoderma</taxon>
    </lineage>
</organism>
<accession>A0A2T4CBZ6</accession>
<proteinExistence type="predicted"/>
<dbReference type="Proteomes" id="UP000240760">
    <property type="component" value="Unassembled WGS sequence"/>
</dbReference>
<keyword evidence="1" id="KW-0732">Signal</keyword>
<keyword evidence="3" id="KW-1185">Reference proteome</keyword>
<evidence type="ECO:0000313" key="2">
    <source>
        <dbReference type="EMBL" id="PTB79101.1"/>
    </source>
</evidence>